<comment type="caution">
    <text evidence="1">The sequence shown here is derived from an EMBL/GenBank/DDBJ whole genome shotgun (WGS) entry which is preliminary data.</text>
</comment>
<gene>
    <name evidence="1" type="ORF">H0E87_013983</name>
</gene>
<keyword evidence="2" id="KW-1185">Reference proteome</keyword>
<dbReference type="SUPFAM" id="SSF48576">
    <property type="entry name" value="Terpenoid synthases"/>
    <property type="match status" value="1"/>
</dbReference>
<dbReference type="Proteomes" id="UP000807159">
    <property type="component" value="Chromosome 7"/>
</dbReference>
<evidence type="ECO:0000313" key="1">
    <source>
        <dbReference type="EMBL" id="KAH8502503.1"/>
    </source>
</evidence>
<name>A0A8T2YBF7_POPDE</name>
<dbReference type="EMBL" id="JACEGQ020000007">
    <property type="protein sequence ID" value="KAH8502503.1"/>
    <property type="molecule type" value="Genomic_DNA"/>
</dbReference>
<dbReference type="InterPro" id="IPR008949">
    <property type="entry name" value="Isoprenoid_synthase_dom_sf"/>
</dbReference>
<organism evidence="1 2">
    <name type="scientific">Populus deltoides</name>
    <name type="common">Eastern poplar</name>
    <name type="synonym">Eastern cottonwood</name>
    <dbReference type="NCBI Taxonomy" id="3696"/>
    <lineage>
        <taxon>Eukaryota</taxon>
        <taxon>Viridiplantae</taxon>
        <taxon>Streptophyta</taxon>
        <taxon>Embryophyta</taxon>
        <taxon>Tracheophyta</taxon>
        <taxon>Spermatophyta</taxon>
        <taxon>Magnoliopsida</taxon>
        <taxon>eudicotyledons</taxon>
        <taxon>Gunneridae</taxon>
        <taxon>Pentapetalae</taxon>
        <taxon>rosids</taxon>
        <taxon>fabids</taxon>
        <taxon>Malpighiales</taxon>
        <taxon>Salicaceae</taxon>
        <taxon>Saliceae</taxon>
        <taxon>Populus</taxon>
    </lineage>
</organism>
<accession>A0A8T2YBF7</accession>
<evidence type="ECO:0000313" key="2">
    <source>
        <dbReference type="Proteomes" id="UP000807159"/>
    </source>
</evidence>
<dbReference type="Gene3D" id="1.10.600.10">
    <property type="entry name" value="Farnesyl Diphosphate Synthase"/>
    <property type="match status" value="1"/>
</dbReference>
<proteinExistence type="predicted"/>
<reference evidence="1" key="1">
    <citation type="journal article" date="2021" name="J. Hered.">
        <title>Genome Assembly of Salicaceae Populus deltoides (Eastern Cottonwood) I-69 Based on Nanopore Sequencing and Hi-C Technologies.</title>
        <authorList>
            <person name="Bai S."/>
            <person name="Wu H."/>
            <person name="Zhang J."/>
            <person name="Pan Z."/>
            <person name="Zhao W."/>
            <person name="Li Z."/>
            <person name="Tong C."/>
        </authorList>
    </citation>
    <scope>NUCLEOTIDE SEQUENCE</scope>
    <source>
        <tissue evidence="1">Leaf</tissue>
    </source>
</reference>
<sequence>MHEDHPQGLFYWFIIMFYRVKTPKDELENLEIHQGLVSLSNAWQGNLKHKLIGALGRRKGGYSERRNCKFCIMRYMHGTGLSEELALEHVRNLIDENRKKLNKERLDDSLLAKPFIETAFNFARQVHCADQSTGDGHSS</sequence>
<dbReference type="AlphaFoldDB" id="A0A8T2YBF7"/>
<protein>
    <submittedName>
        <fullName evidence="1">Uncharacterized protein</fullName>
    </submittedName>
</protein>